<dbReference type="CDD" id="cd01644">
    <property type="entry name" value="RT_pepA17"/>
    <property type="match status" value="1"/>
</dbReference>
<dbReference type="PANTHER" id="PTHR47331:SF1">
    <property type="entry name" value="GAG-LIKE PROTEIN"/>
    <property type="match status" value="1"/>
</dbReference>
<name>A0AA88XTM4_PINIB</name>
<dbReference type="Proteomes" id="UP001186944">
    <property type="component" value="Unassembled WGS sequence"/>
</dbReference>
<accession>A0AA88XTM4</accession>
<sequence>MAISSLSFSNPWLSIAIRIWYLPHQPVKNENKPGKVRVVFDCATTYQGISLNNELLQGPDLMNSLVGVLIRFRQENIALTADIETMFHQVRVQEKDCDALRFLWWPDSDLDKQPATFCMTVHFFGATSSPSCAAFAMKRTIQDNADSFRPEVVRTVERNFYVDDCLKSVSSEEEAIQLASDLQSLLKEGGFRLTK</sequence>
<keyword evidence="3" id="KW-1185">Reference proteome</keyword>
<evidence type="ECO:0000313" key="2">
    <source>
        <dbReference type="EMBL" id="KAK3091640.1"/>
    </source>
</evidence>
<evidence type="ECO:0000313" key="3">
    <source>
        <dbReference type="Proteomes" id="UP001186944"/>
    </source>
</evidence>
<dbReference type="EMBL" id="VSWD01000010">
    <property type="protein sequence ID" value="KAK3091640.1"/>
    <property type="molecule type" value="Genomic_DNA"/>
</dbReference>
<comment type="caution">
    <text evidence="2">The sequence shown here is derived from an EMBL/GenBank/DDBJ whole genome shotgun (WGS) entry which is preliminary data.</text>
</comment>
<organism evidence="2 3">
    <name type="scientific">Pinctada imbricata</name>
    <name type="common">Atlantic pearl-oyster</name>
    <name type="synonym">Pinctada martensii</name>
    <dbReference type="NCBI Taxonomy" id="66713"/>
    <lineage>
        <taxon>Eukaryota</taxon>
        <taxon>Metazoa</taxon>
        <taxon>Spiralia</taxon>
        <taxon>Lophotrochozoa</taxon>
        <taxon>Mollusca</taxon>
        <taxon>Bivalvia</taxon>
        <taxon>Autobranchia</taxon>
        <taxon>Pteriomorphia</taxon>
        <taxon>Pterioida</taxon>
        <taxon>Pterioidea</taxon>
        <taxon>Pteriidae</taxon>
        <taxon>Pinctada</taxon>
    </lineage>
</organism>
<dbReference type="InterPro" id="IPR043502">
    <property type="entry name" value="DNA/RNA_pol_sf"/>
</dbReference>
<dbReference type="Gene3D" id="3.10.10.10">
    <property type="entry name" value="HIV Type 1 Reverse Transcriptase, subunit A, domain 1"/>
    <property type="match status" value="1"/>
</dbReference>
<proteinExistence type="predicted"/>
<dbReference type="Gene3D" id="3.30.70.270">
    <property type="match status" value="1"/>
</dbReference>
<feature type="domain" description="Reverse transcriptase" evidence="1">
    <location>
        <begin position="48"/>
        <end position="193"/>
    </location>
</feature>
<gene>
    <name evidence="2" type="ORF">FSP39_021443</name>
</gene>
<protein>
    <recommendedName>
        <fullName evidence="1">Reverse transcriptase domain-containing protein</fullName>
    </recommendedName>
</protein>
<dbReference type="AlphaFoldDB" id="A0AA88XTM4"/>
<dbReference type="Pfam" id="PF00078">
    <property type="entry name" value="RVT_1"/>
    <property type="match status" value="1"/>
</dbReference>
<evidence type="ECO:0000259" key="1">
    <source>
        <dbReference type="Pfam" id="PF00078"/>
    </source>
</evidence>
<dbReference type="InterPro" id="IPR043128">
    <property type="entry name" value="Rev_trsase/Diguanyl_cyclase"/>
</dbReference>
<dbReference type="PANTHER" id="PTHR47331">
    <property type="entry name" value="PHD-TYPE DOMAIN-CONTAINING PROTEIN"/>
    <property type="match status" value="1"/>
</dbReference>
<dbReference type="SUPFAM" id="SSF56672">
    <property type="entry name" value="DNA/RNA polymerases"/>
    <property type="match status" value="1"/>
</dbReference>
<reference evidence="2" key="1">
    <citation type="submission" date="2019-08" db="EMBL/GenBank/DDBJ databases">
        <title>The improved chromosome-level genome for the pearl oyster Pinctada fucata martensii using PacBio sequencing and Hi-C.</title>
        <authorList>
            <person name="Zheng Z."/>
        </authorList>
    </citation>
    <scope>NUCLEOTIDE SEQUENCE</scope>
    <source>
        <strain evidence="2">ZZ-2019</strain>
        <tissue evidence="2">Adductor muscle</tissue>
    </source>
</reference>
<dbReference type="InterPro" id="IPR000477">
    <property type="entry name" value="RT_dom"/>
</dbReference>